<accession>A0A1I1XGT1</accession>
<feature type="compositionally biased region" description="Low complexity" evidence="1">
    <location>
        <begin position="60"/>
        <end position="86"/>
    </location>
</feature>
<dbReference type="PROSITE" id="PS51257">
    <property type="entry name" value="PROKAR_LIPOPROTEIN"/>
    <property type="match status" value="1"/>
</dbReference>
<sequence length="312" mass="32494">MIDRLRLRPHALTRALVPCLLLSACPGEEGLLTDYDPSTTSTTTENATGDASNSGDGPSTADAETETATTGETTDLGTTTATTGDTVDPLPETVTSFTGGEESDTDGTDGDTGVGPGESDCTEESGPFGADLSSIYLDELQGAGTYDCAVVSADNATPTHLYLEFDCQGANAFFNINGLPDDFKTDFDGVTEISLDLEVDGFEGDYGLTVRDKADGALVLGVFAADDSGVVEPDFTPLSYDWVASCGNSCETFSTVKFAHEEGASIELYPGQRGLVTGGGRDYDIVLITAYTNLCEDHSDYHAWVIGAAPAG</sequence>
<gene>
    <name evidence="2" type="ORF">SAMN02745121_02853</name>
</gene>
<evidence type="ECO:0000313" key="3">
    <source>
        <dbReference type="Proteomes" id="UP000199400"/>
    </source>
</evidence>
<dbReference type="RefSeq" id="WP_143140501.1">
    <property type="nucleotide sequence ID" value="NZ_FOMX01000008.1"/>
</dbReference>
<dbReference type="AlphaFoldDB" id="A0A1I1XGT1"/>
<reference evidence="3" key="1">
    <citation type="submission" date="2016-10" db="EMBL/GenBank/DDBJ databases">
        <authorList>
            <person name="Varghese N."/>
            <person name="Submissions S."/>
        </authorList>
    </citation>
    <scope>NUCLEOTIDE SEQUENCE [LARGE SCALE GENOMIC DNA]</scope>
    <source>
        <strain evidence="3">ATCC 25963</strain>
    </source>
</reference>
<dbReference type="STRING" id="54.SAMN02745121_02853"/>
<dbReference type="Proteomes" id="UP000199400">
    <property type="component" value="Unassembled WGS sequence"/>
</dbReference>
<feature type="compositionally biased region" description="Polar residues" evidence="1">
    <location>
        <begin position="45"/>
        <end position="57"/>
    </location>
</feature>
<evidence type="ECO:0000313" key="2">
    <source>
        <dbReference type="EMBL" id="SFE06557.1"/>
    </source>
</evidence>
<name>A0A1I1XGT1_9BACT</name>
<proteinExistence type="predicted"/>
<protein>
    <submittedName>
        <fullName evidence="2">Uncharacterized protein</fullName>
    </submittedName>
</protein>
<evidence type="ECO:0000256" key="1">
    <source>
        <dbReference type="SAM" id="MobiDB-lite"/>
    </source>
</evidence>
<dbReference type="EMBL" id="FOMX01000008">
    <property type="protein sequence ID" value="SFE06557.1"/>
    <property type="molecule type" value="Genomic_DNA"/>
</dbReference>
<feature type="region of interest" description="Disordered" evidence="1">
    <location>
        <begin position="29"/>
        <end position="130"/>
    </location>
</feature>
<organism evidence="2 3">
    <name type="scientific">Nannocystis exedens</name>
    <dbReference type="NCBI Taxonomy" id="54"/>
    <lineage>
        <taxon>Bacteria</taxon>
        <taxon>Pseudomonadati</taxon>
        <taxon>Myxococcota</taxon>
        <taxon>Polyangia</taxon>
        <taxon>Nannocystales</taxon>
        <taxon>Nannocystaceae</taxon>
        <taxon>Nannocystis</taxon>
    </lineage>
</organism>
<keyword evidence="3" id="KW-1185">Reference proteome</keyword>